<gene>
    <name evidence="1" type="ORF">TI39_contig4195g00016</name>
</gene>
<keyword evidence="2" id="KW-1185">Reference proteome</keyword>
<dbReference type="AlphaFoldDB" id="A0A0F4GE20"/>
<comment type="caution">
    <text evidence="1">The sequence shown here is derived from an EMBL/GenBank/DDBJ whole genome shotgun (WGS) entry which is preliminary data.</text>
</comment>
<reference evidence="1 2" key="1">
    <citation type="submission" date="2015-03" db="EMBL/GenBank/DDBJ databases">
        <title>RNA-seq based gene annotation and comparative genomics of four Zymoseptoria species reveal species-specific pathogenicity related genes and transposable element activity.</title>
        <authorList>
            <person name="Grandaubert J."/>
            <person name="Bhattacharyya A."/>
            <person name="Stukenbrock E.H."/>
        </authorList>
    </citation>
    <scope>NUCLEOTIDE SEQUENCE [LARGE SCALE GENOMIC DNA]</scope>
    <source>
        <strain evidence="1 2">Zb18110</strain>
    </source>
</reference>
<organism evidence="1 2">
    <name type="scientific">Zymoseptoria brevis</name>
    <dbReference type="NCBI Taxonomy" id="1047168"/>
    <lineage>
        <taxon>Eukaryota</taxon>
        <taxon>Fungi</taxon>
        <taxon>Dikarya</taxon>
        <taxon>Ascomycota</taxon>
        <taxon>Pezizomycotina</taxon>
        <taxon>Dothideomycetes</taxon>
        <taxon>Dothideomycetidae</taxon>
        <taxon>Mycosphaerellales</taxon>
        <taxon>Mycosphaerellaceae</taxon>
        <taxon>Zymoseptoria</taxon>
    </lineage>
</organism>
<protein>
    <submittedName>
        <fullName evidence="1">Uncharacterized protein</fullName>
    </submittedName>
</protein>
<dbReference type="Proteomes" id="UP000033647">
    <property type="component" value="Unassembled WGS sequence"/>
</dbReference>
<dbReference type="STRING" id="1047168.A0A0F4GE20"/>
<accession>A0A0F4GE20</accession>
<sequence length="315" mass="35167">MAKELFASRRLVFPCEYYKHAYDQAVRAASPILLGVFDAKLELDALVLGGVNYRLVKQQPHTLEQIGQVLKHVKHFQWDVGDTFAQESDGRSLEDYGPDEVISGPGVNETGFDEMHTLFDEGYFVDFLSGAESLQTLVIHLPDIEDSQLMPVELSDVVGGIVFPALESFSITRVTANGNGLKNFLACHKETLTQLRFCDLHMRPGPSIIGSWPRWFLRMKGTLPHLQKVCLRGGGRRGNGMNYVFGWSMSEYVGTRLSRAMEAFMINGGGALPQQSGVDHSDAFAQMSREQLLDWSGEAIVPKIKPIGWDISWEE</sequence>
<evidence type="ECO:0000313" key="2">
    <source>
        <dbReference type="Proteomes" id="UP000033647"/>
    </source>
</evidence>
<dbReference type="EMBL" id="LAFY01004154">
    <property type="protein sequence ID" value="KJX94425.1"/>
    <property type="molecule type" value="Genomic_DNA"/>
</dbReference>
<dbReference type="OrthoDB" id="3892448at2759"/>
<proteinExistence type="predicted"/>
<name>A0A0F4GE20_9PEZI</name>
<evidence type="ECO:0000313" key="1">
    <source>
        <dbReference type="EMBL" id="KJX94425.1"/>
    </source>
</evidence>